<evidence type="ECO:0000259" key="2">
    <source>
        <dbReference type="PROSITE" id="PS50222"/>
    </source>
</evidence>
<dbReference type="OrthoDB" id="26525at2759"/>
<dbReference type="GO" id="GO:0005509">
    <property type="term" value="F:calcium ion binding"/>
    <property type="evidence" value="ECO:0007669"/>
    <property type="project" value="InterPro"/>
</dbReference>
<dbReference type="Pfam" id="PF13499">
    <property type="entry name" value="EF-hand_7"/>
    <property type="match status" value="1"/>
</dbReference>
<keyword evidence="4" id="KW-1185">Reference proteome</keyword>
<dbReference type="InterPro" id="IPR018247">
    <property type="entry name" value="EF_Hand_1_Ca_BS"/>
</dbReference>
<evidence type="ECO:0000256" key="1">
    <source>
        <dbReference type="ARBA" id="ARBA00022837"/>
    </source>
</evidence>
<dbReference type="EMBL" id="CAJNDS010002196">
    <property type="protein sequence ID" value="CAE7367777.1"/>
    <property type="molecule type" value="Genomic_DNA"/>
</dbReference>
<evidence type="ECO:0000313" key="4">
    <source>
        <dbReference type="Proteomes" id="UP000604046"/>
    </source>
</evidence>
<name>A0A812PX63_9DINO</name>
<dbReference type="PROSITE" id="PS00018">
    <property type="entry name" value="EF_HAND_1"/>
    <property type="match status" value="1"/>
</dbReference>
<dbReference type="InterPro" id="IPR011992">
    <property type="entry name" value="EF-hand-dom_pair"/>
</dbReference>
<dbReference type="SMART" id="SM00054">
    <property type="entry name" value="EFh"/>
    <property type="match status" value="1"/>
</dbReference>
<protein>
    <submittedName>
        <fullName evidence="3">CMD1 protein</fullName>
    </submittedName>
</protein>
<dbReference type="PROSITE" id="PS50222">
    <property type="entry name" value="EF_HAND_2"/>
    <property type="match status" value="1"/>
</dbReference>
<dbReference type="SUPFAM" id="SSF47473">
    <property type="entry name" value="EF-hand"/>
    <property type="match status" value="1"/>
</dbReference>
<sequence length="74" mass="8121">MAEADAHHCQEAIAAAFHKFDLNGDGKISEAELKAVLQILDPSFSPADLDSIFSDADLSKARLFAAFFFHWPRG</sequence>
<comment type="caution">
    <text evidence="3">The sequence shown here is derived from an EMBL/GenBank/DDBJ whole genome shotgun (WGS) entry which is preliminary data.</text>
</comment>
<dbReference type="Proteomes" id="UP000604046">
    <property type="component" value="Unassembled WGS sequence"/>
</dbReference>
<organism evidence="3 4">
    <name type="scientific">Symbiodinium natans</name>
    <dbReference type="NCBI Taxonomy" id="878477"/>
    <lineage>
        <taxon>Eukaryota</taxon>
        <taxon>Sar</taxon>
        <taxon>Alveolata</taxon>
        <taxon>Dinophyceae</taxon>
        <taxon>Suessiales</taxon>
        <taxon>Symbiodiniaceae</taxon>
        <taxon>Symbiodinium</taxon>
    </lineage>
</organism>
<feature type="domain" description="EF-hand" evidence="2">
    <location>
        <begin position="8"/>
        <end position="43"/>
    </location>
</feature>
<dbReference type="InterPro" id="IPR002048">
    <property type="entry name" value="EF_hand_dom"/>
</dbReference>
<gene>
    <name evidence="3" type="primary">CMD1</name>
    <name evidence="3" type="ORF">SNAT2548_LOCUS20001</name>
</gene>
<proteinExistence type="predicted"/>
<dbReference type="CDD" id="cd00051">
    <property type="entry name" value="EFh"/>
    <property type="match status" value="1"/>
</dbReference>
<reference evidence="3" key="1">
    <citation type="submission" date="2021-02" db="EMBL/GenBank/DDBJ databases">
        <authorList>
            <person name="Dougan E. K."/>
            <person name="Rhodes N."/>
            <person name="Thang M."/>
            <person name="Chan C."/>
        </authorList>
    </citation>
    <scope>NUCLEOTIDE SEQUENCE</scope>
</reference>
<accession>A0A812PX63</accession>
<evidence type="ECO:0000313" key="3">
    <source>
        <dbReference type="EMBL" id="CAE7367777.1"/>
    </source>
</evidence>
<dbReference type="AlphaFoldDB" id="A0A812PX63"/>
<keyword evidence="1" id="KW-0106">Calcium</keyword>
<dbReference type="Gene3D" id="1.10.238.10">
    <property type="entry name" value="EF-hand"/>
    <property type="match status" value="1"/>
</dbReference>